<keyword evidence="16" id="KW-1185">Reference proteome</keyword>
<dbReference type="PANTHER" id="PTHR11042">
    <property type="entry name" value="EUKARYOTIC TRANSLATION INITIATION FACTOR 2-ALPHA KINASE EIF2-ALPHA KINASE -RELATED"/>
    <property type="match status" value="1"/>
</dbReference>
<dbReference type="Gene3D" id="3.30.200.20">
    <property type="entry name" value="Phosphorylase Kinase, domain 1"/>
    <property type="match status" value="1"/>
</dbReference>
<dbReference type="GO" id="GO:0005524">
    <property type="term" value="F:ATP binding"/>
    <property type="evidence" value="ECO:0007669"/>
    <property type="project" value="UniProtKB-UniRule"/>
</dbReference>
<feature type="region of interest" description="Disordered" evidence="12">
    <location>
        <begin position="496"/>
        <end position="522"/>
    </location>
</feature>
<dbReference type="InterPro" id="IPR017441">
    <property type="entry name" value="Protein_kinase_ATP_BS"/>
</dbReference>
<evidence type="ECO:0000256" key="6">
    <source>
        <dbReference type="ARBA" id="ARBA00022840"/>
    </source>
</evidence>
<keyword evidence="7" id="KW-0652">Protein synthesis inhibitor</keyword>
<dbReference type="PROSITE" id="PS00108">
    <property type="entry name" value="PROTEIN_KINASE_ST"/>
    <property type="match status" value="1"/>
</dbReference>
<evidence type="ECO:0000256" key="8">
    <source>
        <dbReference type="ARBA" id="ARBA00037982"/>
    </source>
</evidence>
<dbReference type="PROSITE" id="PS50011">
    <property type="entry name" value="PROTEIN_KINASE_DOM"/>
    <property type="match status" value="1"/>
</dbReference>
<evidence type="ECO:0000259" key="14">
    <source>
        <dbReference type="PROSITE" id="PS50011"/>
    </source>
</evidence>
<dbReference type="Pfam" id="PF00069">
    <property type="entry name" value="Pkinase"/>
    <property type="match status" value="2"/>
</dbReference>
<dbReference type="EMBL" id="CCKQ01001123">
    <property type="protein sequence ID" value="CDW72224.1"/>
    <property type="molecule type" value="Genomic_DNA"/>
</dbReference>
<dbReference type="GO" id="GO:0005737">
    <property type="term" value="C:cytoplasm"/>
    <property type="evidence" value="ECO:0007669"/>
    <property type="project" value="TreeGrafter"/>
</dbReference>
<dbReference type="GO" id="GO:0017148">
    <property type="term" value="P:negative regulation of translation"/>
    <property type="evidence" value="ECO:0007669"/>
    <property type="project" value="UniProtKB-KW"/>
</dbReference>
<dbReference type="PROSITE" id="PS00107">
    <property type="entry name" value="PROTEIN_KINASE_ATP"/>
    <property type="match status" value="1"/>
</dbReference>
<evidence type="ECO:0000256" key="7">
    <source>
        <dbReference type="ARBA" id="ARBA00023193"/>
    </source>
</evidence>
<feature type="domain" description="Protein kinase" evidence="14">
    <location>
        <begin position="829"/>
        <end position="1282"/>
    </location>
</feature>
<evidence type="ECO:0000256" key="11">
    <source>
        <dbReference type="PROSITE-ProRule" id="PRU10141"/>
    </source>
</evidence>
<evidence type="ECO:0000313" key="16">
    <source>
        <dbReference type="Proteomes" id="UP000039865"/>
    </source>
</evidence>
<evidence type="ECO:0000256" key="1">
    <source>
        <dbReference type="ARBA" id="ARBA00012513"/>
    </source>
</evidence>
<evidence type="ECO:0000256" key="12">
    <source>
        <dbReference type="SAM" id="MobiDB-lite"/>
    </source>
</evidence>
<feature type="region of interest" description="Disordered" evidence="12">
    <location>
        <begin position="984"/>
        <end position="1009"/>
    </location>
</feature>
<dbReference type="InParanoid" id="A0A077ZRX1"/>
<evidence type="ECO:0000256" key="2">
    <source>
        <dbReference type="ARBA" id="ARBA00022527"/>
    </source>
</evidence>
<dbReference type="SMART" id="SM00220">
    <property type="entry name" value="S_TKc"/>
    <property type="match status" value="1"/>
</dbReference>
<feature type="binding site" evidence="11">
    <location>
        <position position="859"/>
    </location>
    <ligand>
        <name>ATP</name>
        <dbReference type="ChEBI" id="CHEBI:30616"/>
    </ligand>
</feature>
<dbReference type="InterPro" id="IPR050339">
    <property type="entry name" value="CC_SR_Kinase"/>
</dbReference>
<keyword evidence="13" id="KW-0732">Signal</keyword>
<evidence type="ECO:0000256" key="4">
    <source>
        <dbReference type="ARBA" id="ARBA00022741"/>
    </source>
</evidence>
<proteinExistence type="inferred from homology"/>
<reference evidence="15 16" key="1">
    <citation type="submission" date="2014-06" db="EMBL/GenBank/DDBJ databases">
        <authorList>
            <person name="Swart Estienne"/>
        </authorList>
    </citation>
    <scope>NUCLEOTIDE SEQUENCE [LARGE SCALE GENOMIC DNA]</scope>
    <source>
        <strain evidence="15 16">130c</strain>
    </source>
</reference>
<dbReference type="InterPro" id="IPR000719">
    <property type="entry name" value="Prot_kinase_dom"/>
</dbReference>
<keyword evidence="4 11" id="KW-0547">Nucleotide-binding</keyword>
<feature type="compositionally biased region" description="Low complexity" evidence="12">
    <location>
        <begin position="503"/>
        <end position="514"/>
    </location>
</feature>
<feature type="compositionally biased region" description="Acidic residues" evidence="12">
    <location>
        <begin position="991"/>
        <end position="1009"/>
    </location>
</feature>
<keyword evidence="2" id="KW-0723">Serine/threonine-protein kinase</keyword>
<keyword evidence="6 11" id="KW-0067">ATP-binding</keyword>
<protein>
    <recommendedName>
        <fullName evidence="1">non-specific serine/threonine protein kinase</fullName>
        <ecNumber evidence="1">2.7.11.1</ecNumber>
    </recommendedName>
</protein>
<dbReference type="InterPro" id="IPR011009">
    <property type="entry name" value="Kinase-like_dom_sf"/>
</dbReference>
<evidence type="ECO:0000313" key="15">
    <source>
        <dbReference type="EMBL" id="CDW72224.1"/>
    </source>
</evidence>
<feature type="compositionally biased region" description="Basic residues" evidence="12">
    <location>
        <begin position="956"/>
        <end position="973"/>
    </location>
</feature>
<dbReference type="InterPro" id="IPR018247">
    <property type="entry name" value="EF_Hand_1_Ca_BS"/>
</dbReference>
<evidence type="ECO:0000256" key="13">
    <source>
        <dbReference type="SAM" id="SignalP"/>
    </source>
</evidence>
<dbReference type="GO" id="GO:0005634">
    <property type="term" value="C:nucleus"/>
    <property type="evidence" value="ECO:0007669"/>
    <property type="project" value="TreeGrafter"/>
</dbReference>
<feature type="region of interest" description="Disordered" evidence="12">
    <location>
        <begin position="956"/>
        <end position="975"/>
    </location>
</feature>
<dbReference type="PROSITE" id="PS00018">
    <property type="entry name" value="EF_HAND_1"/>
    <property type="match status" value="1"/>
</dbReference>
<dbReference type="Proteomes" id="UP000039865">
    <property type="component" value="Unassembled WGS sequence"/>
</dbReference>
<feature type="chain" id="PRO_5001728948" description="non-specific serine/threonine protein kinase" evidence="13">
    <location>
        <begin position="21"/>
        <end position="1291"/>
    </location>
</feature>
<comment type="catalytic activity">
    <reaction evidence="10">
        <text>L-seryl-[protein] + ATP = O-phospho-L-seryl-[protein] + ADP + H(+)</text>
        <dbReference type="Rhea" id="RHEA:17989"/>
        <dbReference type="Rhea" id="RHEA-COMP:9863"/>
        <dbReference type="Rhea" id="RHEA-COMP:11604"/>
        <dbReference type="ChEBI" id="CHEBI:15378"/>
        <dbReference type="ChEBI" id="CHEBI:29999"/>
        <dbReference type="ChEBI" id="CHEBI:30616"/>
        <dbReference type="ChEBI" id="CHEBI:83421"/>
        <dbReference type="ChEBI" id="CHEBI:456216"/>
        <dbReference type="EC" id="2.7.11.1"/>
    </reaction>
    <physiologicalReaction direction="left-to-right" evidence="10">
        <dbReference type="Rhea" id="RHEA:17990"/>
    </physiologicalReaction>
</comment>
<dbReference type="SUPFAM" id="SSF56112">
    <property type="entry name" value="Protein kinase-like (PK-like)"/>
    <property type="match status" value="1"/>
</dbReference>
<evidence type="ECO:0000256" key="9">
    <source>
        <dbReference type="ARBA" id="ARBA00048659"/>
    </source>
</evidence>
<feature type="signal peptide" evidence="13">
    <location>
        <begin position="1"/>
        <end position="20"/>
    </location>
</feature>
<dbReference type="EC" id="2.7.11.1" evidence="1"/>
<dbReference type="OrthoDB" id="313273at2759"/>
<evidence type="ECO:0000256" key="5">
    <source>
        <dbReference type="ARBA" id="ARBA00022777"/>
    </source>
</evidence>
<dbReference type="PANTHER" id="PTHR11042:SF160">
    <property type="entry name" value="EUKARYOTIC TRANSLATION INITIATION FACTOR 2-ALPHA KINASE 1"/>
    <property type="match status" value="1"/>
</dbReference>
<organism evidence="15 16">
    <name type="scientific">Stylonychia lemnae</name>
    <name type="common">Ciliate</name>
    <dbReference type="NCBI Taxonomy" id="5949"/>
    <lineage>
        <taxon>Eukaryota</taxon>
        <taxon>Sar</taxon>
        <taxon>Alveolata</taxon>
        <taxon>Ciliophora</taxon>
        <taxon>Intramacronucleata</taxon>
        <taxon>Spirotrichea</taxon>
        <taxon>Stichotrichia</taxon>
        <taxon>Sporadotrichida</taxon>
        <taxon>Oxytrichidae</taxon>
        <taxon>Stylonychinae</taxon>
        <taxon>Stylonychia</taxon>
    </lineage>
</organism>
<name>A0A077ZRX1_STYLE</name>
<dbReference type="GO" id="GO:0004694">
    <property type="term" value="F:eukaryotic translation initiation factor 2alpha kinase activity"/>
    <property type="evidence" value="ECO:0007669"/>
    <property type="project" value="TreeGrafter"/>
</dbReference>
<keyword evidence="5 15" id="KW-0418">Kinase</keyword>
<evidence type="ECO:0000256" key="3">
    <source>
        <dbReference type="ARBA" id="ARBA00022679"/>
    </source>
</evidence>
<dbReference type="InterPro" id="IPR008271">
    <property type="entry name" value="Ser/Thr_kinase_AS"/>
</dbReference>
<comment type="catalytic activity">
    <reaction evidence="9">
        <text>L-threonyl-[protein] + ATP = O-phospho-L-threonyl-[protein] + ADP + H(+)</text>
        <dbReference type="Rhea" id="RHEA:46608"/>
        <dbReference type="Rhea" id="RHEA-COMP:11060"/>
        <dbReference type="Rhea" id="RHEA-COMP:11605"/>
        <dbReference type="ChEBI" id="CHEBI:15378"/>
        <dbReference type="ChEBI" id="CHEBI:30013"/>
        <dbReference type="ChEBI" id="CHEBI:30616"/>
        <dbReference type="ChEBI" id="CHEBI:61977"/>
        <dbReference type="ChEBI" id="CHEBI:456216"/>
        <dbReference type="EC" id="2.7.11.1"/>
    </reaction>
    <physiologicalReaction direction="left-to-right" evidence="9">
        <dbReference type="Rhea" id="RHEA:46609"/>
    </physiologicalReaction>
</comment>
<sequence length="1291" mass="149118">MRSTLWLLLVLLTQSYCSQSGQYHQVGESAMILGQRGQDCVGQICSDSSEQQKIQHQRSHHIGQKQQQEQNIILSQMIFNEEFPQDNLSIMPEQYLEPSQNQITQRDIDDIDKANALLTYNINKDHFKSSQVSIQLADENILDVQINQEDKLVVQNKEVPISIKDIVKNSIVTLPDHIPNVLFSSSMQTQVYVLDYHDDNLGAKNLNQLQSIKIQPKTQIKRNEFQSQQGNENRFYYHSNLYQGEGEECPKEDENFENKIEFQESQSTIVTKIEYHLTAVDRFTGQILFNVTKSDYSPHFNLPNRQNFIGYQEFLKNQNSQNQQQSNSQEYQNSAINIIIKNSQENDSDVQDQKDNQSQDTRVQEQSALIVYDDSLIIQPDQEERHIKIEVKEDNQFLQLLRHVFYLIGCKDIDNTQIILGLLLFLLSVIIIQQMQIRILKRRERLQALQSQPTPPMTSLYVSQTPQIQSSKLELIDQSLLKSFCDDSHMKSKSMKLYSQKGQEQMNDDSSSSENSKKAFQRQPSKIALMLQNAASAIQNKEDNQLSQSNSEDGGIPQVELTDRSIQSKADDPFFRVGQEAHAENNDMQLKLYNPSQQAQISLFQIKSDSIIEPEQTEQLQELIFKFEGDNIVKEEVYKQRNIYPNNQQTREFLGHEIIEKNIQMNTDLNAVQLKKASSKNSNNAGSKNRISIPAISKLQTINSEDSSLNDSNHIFSNRMRENSSEMEDFNPLNKINNIQEVNFQVKKVINKENPLMTQPEYKVQFKEYQNSNDKQDTKDLIISSNQKISFQKIQSQSSFKALPSIQHYEQTQALISKFLENGRFKRQFVTMDELGRGGFGVVYKVKYALDDNIYAIKKIKLHLGVAETLQNHKVYREIQAITKLEPKNIIRYYTCWIEGLDELELQNEKKFVEQVKKQNVKQNVQKKNLKQIRESQSSLSLRSTNERTIIVTSKKQAKNGNKSKKLQQKRGKKENSLIFGNQSIDSSAFDQDDEDLEEDEEDYECNDDESLDYDESFLDEDEDQSIQDSEVQDIVSNIEESKRIDQTQNIYDGGSISMYTLQQLIRQEKPYISLNLMIQTEYCSGQTLKDYLMKRGSKIDRHYNFKVFSQLVNGVATIHDANIIHRDLKPENIFLDEHNTVKIGDFGLARAFDDAFMIPQKSLLNIMQKQTSQDQSGAVGTPLYFSPEQLQSLQNTKLKVNYADLGEKIDIYSLGLILLELSSDITTTHEKLTSFNFVKEKRKLPPNSNLQGTVEGDLIMKLTQIAPEKRPCIQDIRDEWLPKWQVNLPK</sequence>
<evidence type="ECO:0000256" key="10">
    <source>
        <dbReference type="ARBA" id="ARBA00048977"/>
    </source>
</evidence>
<comment type="similarity">
    <text evidence="8">Belongs to the protein kinase superfamily. Ser/Thr protein kinase family. GCN2 subfamily.</text>
</comment>
<dbReference type="Gene3D" id="1.10.510.10">
    <property type="entry name" value="Transferase(Phosphotransferase) domain 1"/>
    <property type="match status" value="1"/>
</dbReference>
<keyword evidence="3" id="KW-0808">Transferase</keyword>
<accession>A0A077ZRX1</accession>
<gene>
    <name evidence="15" type="primary">Contig15319.g16319</name>
    <name evidence="15" type="ORF">STYLEM_1181</name>
</gene>